<gene>
    <name evidence="1" type="ORF">QQZ08_005234</name>
</gene>
<proteinExistence type="predicted"/>
<name>A0ABR1I3R7_9HYPO</name>
<evidence type="ECO:0000313" key="1">
    <source>
        <dbReference type="EMBL" id="KAK7428168.1"/>
    </source>
</evidence>
<accession>A0ABR1I3R7</accession>
<dbReference type="Proteomes" id="UP001498421">
    <property type="component" value="Unassembled WGS sequence"/>
</dbReference>
<comment type="caution">
    <text evidence="1">The sequence shown here is derived from an EMBL/GenBank/DDBJ whole genome shotgun (WGS) entry which is preliminary data.</text>
</comment>
<reference evidence="1 2" key="1">
    <citation type="journal article" date="2025" name="Microbiol. Resour. Announc.">
        <title>Draft genome sequences for Neonectria magnoliae and Neonectria punicea, canker pathogens of Liriodendron tulipifera and Acer saccharum in West Virginia.</title>
        <authorList>
            <person name="Petronek H.M."/>
            <person name="Kasson M.T."/>
            <person name="Metheny A.M."/>
            <person name="Stauder C.M."/>
            <person name="Lovett B."/>
            <person name="Lynch S.C."/>
            <person name="Garnas J.R."/>
            <person name="Kasson L.R."/>
            <person name="Stajich J.E."/>
        </authorList>
    </citation>
    <scope>NUCLEOTIDE SEQUENCE [LARGE SCALE GENOMIC DNA]</scope>
    <source>
        <strain evidence="1 2">NRRL 64651</strain>
    </source>
</reference>
<protein>
    <recommendedName>
        <fullName evidence="3">HNH nuclease domain-containing protein</fullName>
    </recommendedName>
</protein>
<evidence type="ECO:0008006" key="3">
    <source>
        <dbReference type="Google" id="ProtNLM"/>
    </source>
</evidence>
<evidence type="ECO:0000313" key="2">
    <source>
        <dbReference type="Proteomes" id="UP001498421"/>
    </source>
</evidence>
<organism evidence="1 2">
    <name type="scientific">Neonectria magnoliae</name>
    <dbReference type="NCBI Taxonomy" id="2732573"/>
    <lineage>
        <taxon>Eukaryota</taxon>
        <taxon>Fungi</taxon>
        <taxon>Dikarya</taxon>
        <taxon>Ascomycota</taxon>
        <taxon>Pezizomycotina</taxon>
        <taxon>Sordariomycetes</taxon>
        <taxon>Hypocreomycetidae</taxon>
        <taxon>Hypocreales</taxon>
        <taxon>Nectriaceae</taxon>
        <taxon>Neonectria</taxon>
    </lineage>
</organism>
<keyword evidence="2" id="KW-1185">Reference proteome</keyword>
<sequence length="183" mass="20843">MAFLREPIDEPRLISSGLSFPKLSHVCFFHPGYGSPGDDSASHVLLSLRAFDDGGVHYMTAHTACAIIAGNRWDGYFSHDRDEAKKIRPPRDGILREKSYYFWVPSSSTDPYPVIARFNDWRFPHNNLPPLWTQFKSQLSANEQMNEASNGYCCLSNYGNSVESAHLVPVAQSHWWMMNNMDQ</sequence>
<dbReference type="EMBL" id="JAZAVK010000044">
    <property type="protein sequence ID" value="KAK7428168.1"/>
    <property type="molecule type" value="Genomic_DNA"/>
</dbReference>